<keyword evidence="3" id="KW-1003">Cell membrane</keyword>
<dbReference type="Proteomes" id="UP000054260">
    <property type="component" value="Unassembled WGS sequence"/>
</dbReference>
<keyword evidence="4" id="KW-0997">Cell inner membrane</keyword>
<feature type="transmembrane region" description="Helical" evidence="8">
    <location>
        <begin position="535"/>
        <end position="557"/>
    </location>
</feature>
<accession>A0A117M7N2</accession>
<comment type="subcellular location">
    <subcellularLocation>
        <location evidence="1">Cell inner membrane</location>
        <topology evidence="1">Multi-pass membrane protein</topology>
    </subcellularLocation>
    <subcellularLocation>
        <location evidence="8">Cell membrane</location>
        <topology evidence="8">Multi-pass membrane protein</topology>
    </subcellularLocation>
</comment>
<evidence type="ECO:0000256" key="3">
    <source>
        <dbReference type="ARBA" id="ARBA00022475"/>
    </source>
</evidence>
<feature type="transmembrane region" description="Helical" evidence="8">
    <location>
        <begin position="431"/>
        <end position="449"/>
    </location>
</feature>
<dbReference type="SUPFAM" id="SSF161098">
    <property type="entry name" value="MetI-like"/>
    <property type="match status" value="2"/>
</dbReference>
<evidence type="ECO:0000313" key="15">
    <source>
        <dbReference type="Proteomes" id="UP000264215"/>
    </source>
</evidence>
<dbReference type="GO" id="GO:0005886">
    <property type="term" value="C:plasma membrane"/>
    <property type="evidence" value="ECO:0007669"/>
    <property type="project" value="UniProtKB-SubCell"/>
</dbReference>
<sequence>MKKLLNKLLGHLSKPEHAILIVLLIILMYLTIVPLFYIGVDTFTVHSAEVRRIRGSSVGDFTTYHWEYVFNSAASDNLFYKPLINTLLVSIATCAFALIVGGFFAWMVTRTNLRFKKPISTLMLFPYIMPSWTLAMAWLNFFKNKSIGGVPGIFTALTGIETSDWFAYGFIPIVLVLGMHYAPFAFILIGGILRNMDANLEEAAVILKTTRFRIIWKITVPIVMPAILSTFLLVFSSAMSAFAVPSFLGGPVRYQVLTTQLYRTINGVNPGAGYIIASFMIVVGVAILTINQLIIGKRKGFTTVTGKSGNISLVNLRKLRTPISSIMLVLLVAVAVIPLLTFAAQSFFVEPGNYSLSNLSTIFWTGEGRPDIANGEPGILKNKYVYQGLFNSFSLSIVVALIAGTVGILVGYSVAKTRGRFGSNMVDRLAFFPYLIPSMAFGAIYLSMFSVQRGFIPPLYGTFSILVLVGSVKYLPFASRAGINAILQLGKEIEEAAIILGVRWWKRMVKIIIPIQKPTVISGYLLPFISSMRELALYILLVTPATSILTTMLFKYNEKGWNQYANAIVLLIIGIVLVFNFVINKVTGASLDKGIGG</sequence>
<keyword evidence="7 8" id="KW-0472">Membrane</keyword>
<feature type="transmembrane region" description="Helical" evidence="8">
    <location>
        <begin position="455"/>
        <end position="475"/>
    </location>
</feature>
<dbReference type="PANTHER" id="PTHR43357:SF3">
    <property type="entry name" value="FE(3+)-TRANSPORT SYSTEM PERMEASE PROTEIN FBPB 2"/>
    <property type="match status" value="1"/>
</dbReference>
<name>A0A117M7N2_9BACT</name>
<evidence type="ECO:0000259" key="9">
    <source>
        <dbReference type="PROSITE" id="PS50928"/>
    </source>
</evidence>
<comment type="caution">
    <text evidence="12">The sequence shown here is derived from an EMBL/GenBank/DDBJ whole genome shotgun (WGS) entry which is preliminary data.</text>
</comment>
<feature type="domain" description="ABC transmembrane type-1" evidence="9">
    <location>
        <begin position="389"/>
        <end position="583"/>
    </location>
</feature>
<evidence type="ECO:0000256" key="5">
    <source>
        <dbReference type="ARBA" id="ARBA00022692"/>
    </source>
</evidence>
<organism evidence="12 14">
    <name type="scientific">Mesotoga infera</name>
    <dbReference type="NCBI Taxonomy" id="1236046"/>
    <lineage>
        <taxon>Bacteria</taxon>
        <taxon>Thermotogati</taxon>
        <taxon>Thermotogota</taxon>
        <taxon>Thermotogae</taxon>
        <taxon>Kosmotogales</taxon>
        <taxon>Kosmotogaceae</taxon>
        <taxon>Mesotoga</taxon>
    </lineage>
</organism>
<comment type="similarity">
    <text evidence="8">Belongs to the binding-protein-dependent transport system permease family.</text>
</comment>
<reference evidence="10 15" key="3">
    <citation type="journal article" date="2018" name="Nat. Biotechnol.">
        <title>A standardized bacterial taxonomy based on genome phylogeny substantially revises the tree of life.</title>
        <authorList>
            <person name="Parks D.H."/>
            <person name="Chuvochina M."/>
            <person name="Waite D.W."/>
            <person name="Rinke C."/>
            <person name="Skarshewski A."/>
            <person name="Chaumeil P.A."/>
            <person name="Hugenholtz P."/>
        </authorList>
    </citation>
    <scope>NUCLEOTIDE SEQUENCE [LARGE SCALE GENOMIC DNA]</scope>
    <source>
        <strain evidence="10">UBA9905</strain>
    </source>
</reference>
<dbReference type="EMBL" id="LGGW01000122">
    <property type="protein sequence ID" value="KUK88884.1"/>
    <property type="molecule type" value="Genomic_DNA"/>
</dbReference>
<dbReference type="PROSITE" id="PS50928">
    <property type="entry name" value="ABC_TM1"/>
    <property type="match status" value="2"/>
</dbReference>
<proteinExistence type="inferred from homology"/>
<feature type="transmembrane region" description="Helical" evidence="8">
    <location>
        <begin position="271"/>
        <end position="290"/>
    </location>
</feature>
<feature type="transmembrane region" description="Helical" evidence="8">
    <location>
        <begin position="389"/>
        <end position="410"/>
    </location>
</feature>
<evidence type="ECO:0000313" key="12">
    <source>
        <dbReference type="EMBL" id="KUK88884.1"/>
    </source>
</evidence>
<dbReference type="PANTHER" id="PTHR43357">
    <property type="entry name" value="INNER MEMBRANE ABC TRANSPORTER PERMEASE PROTEIN YDCV"/>
    <property type="match status" value="1"/>
</dbReference>
<evidence type="ECO:0000256" key="1">
    <source>
        <dbReference type="ARBA" id="ARBA00004429"/>
    </source>
</evidence>
<evidence type="ECO:0000256" key="2">
    <source>
        <dbReference type="ARBA" id="ARBA00022448"/>
    </source>
</evidence>
<feature type="transmembrane region" description="Helical" evidence="8">
    <location>
        <begin position="20"/>
        <end position="40"/>
    </location>
</feature>
<gene>
    <name evidence="10" type="ORF">DIT26_04590</name>
    <name evidence="11" type="ORF">XD86_1168</name>
    <name evidence="12" type="ORF">XE02_1183</name>
</gene>
<evidence type="ECO:0000256" key="6">
    <source>
        <dbReference type="ARBA" id="ARBA00022989"/>
    </source>
</evidence>
<evidence type="ECO:0000256" key="7">
    <source>
        <dbReference type="ARBA" id="ARBA00023136"/>
    </source>
</evidence>
<dbReference type="Proteomes" id="UP000264215">
    <property type="component" value="Unassembled WGS sequence"/>
</dbReference>
<feature type="transmembrane region" description="Helical" evidence="8">
    <location>
        <begin position="326"/>
        <end position="348"/>
    </location>
</feature>
<keyword evidence="6 8" id="KW-1133">Transmembrane helix</keyword>
<evidence type="ECO:0000256" key="8">
    <source>
        <dbReference type="RuleBase" id="RU363032"/>
    </source>
</evidence>
<evidence type="ECO:0000313" key="13">
    <source>
        <dbReference type="Proteomes" id="UP000054260"/>
    </source>
</evidence>
<feature type="transmembrane region" description="Helical" evidence="8">
    <location>
        <begin position="165"/>
        <end position="193"/>
    </location>
</feature>
<dbReference type="EMBL" id="DQBS01000110">
    <property type="protein sequence ID" value="HCO69852.1"/>
    <property type="molecule type" value="Genomic_DNA"/>
</dbReference>
<dbReference type="PATRIC" id="fig|1236046.5.peg.1044"/>
<reference evidence="12" key="1">
    <citation type="journal article" date="2015" name="MBio">
        <title>Genome-resolved metagenomic analysis reveals roles for candidate phyla and other microbial community members in biogeochemical transformations in oil reservoirs.</title>
        <authorList>
            <person name="Hu P."/>
            <person name="Tom L."/>
            <person name="Singh A."/>
            <person name="Thomas B.C."/>
            <person name="Baker B.J."/>
            <person name="Piceno Y.M."/>
            <person name="Andersen G.L."/>
            <person name="Banfield J.F."/>
        </authorList>
    </citation>
    <scope>NUCLEOTIDE SEQUENCE [LARGE SCALE GENOMIC DNA]</scope>
    <source>
        <strain evidence="11">46_47</strain>
        <strain evidence="12">46_70</strain>
    </source>
</reference>
<dbReference type="GO" id="GO:0055085">
    <property type="term" value="P:transmembrane transport"/>
    <property type="evidence" value="ECO:0007669"/>
    <property type="project" value="InterPro"/>
</dbReference>
<dbReference type="Proteomes" id="UP000055014">
    <property type="component" value="Unassembled WGS sequence"/>
</dbReference>
<feature type="domain" description="ABC transmembrane type-1" evidence="9">
    <location>
        <begin position="83"/>
        <end position="294"/>
    </location>
</feature>
<reference evidence="13 14" key="2">
    <citation type="journal article" date="2015" name="MBio">
        <title>Genome-Resolved Metagenomic Analysis Reveals Roles for Candidate Phyla and Other Microbial Community Members in Biogeochemical Transformations in Oil Reservoirs.</title>
        <authorList>
            <person name="Hu P."/>
            <person name="Tom L."/>
            <person name="Singh A."/>
            <person name="Thomas B.C."/>
            <person name="Baker B.J."/>
            <person name="Piceno Y.M."/>
            <person name="Andersen G.L."/>
            <person name="Banfield J.F."/>
        </authorList>
    </citation>
    <scope>NUCLEOTIDE SEQUENCE [LARGE SCALE GENOMIC DNA]</scope>
</reference>
<dbReference type="CDD" id="cd06261">
    <property type="entry name" value="TM_PBP2"/>
    <property type="match status" value="2"/>
</dbReference>
<protein>
    <submittedName>
        <fullName evidence="12">Binding-protein-dependent transport systems inner membrane component</fullName>
    </submittedName>
    <submittedName>
        <fullName evidence="10">Iron ABC transporter permease</fullName>
    </submittedName>
</protein>
<feature type="transmembrane region" description="Helical" evidence="8">
    <location>
        <begin position="121"/>
        <end position="141"/>
    </location>
</feature>
<feature type="transmembrane region" description="Helical" evidence="8">
    <location>
        <begin position="87"/>
        <end position="109"/>
    </location>
</feature>
<feature type="transmembrane region" description="Helical" evidence="8">
    <location>
        <begin position="563"/>
        <end position="583"/>
    </location>
</feature>
<keyword evidence="2 8" id="KW-0813">Transport</keyword>
<dbReference type="AlphaFoldDB" id="A0A117M7N2"/>
<evidence type="ECO:0000256" key="4">
    <source>
        <dbReference type="ARBA" id="ARBA00022519"/>
    </source>
</evidence>
<feature type="transmembrane region" description="Helical" evidence="8">
    <location>
        <begin position="214"/>
        <end position="244"/>
    </location>
</feature>
<dbReference type="EMBL" id="LGGH01000202">
    <property type="protein sequence ID" value="KUK66507.1"/>
    <property type="molecule type" value="Genomic_DNA"/>
</dbReference>
<evidence type="ECO:0000313" key="11">
    <source>
        <dbReference type="EMBL" id="KUK66507.1"/>
    </source>
</evidence>
<dbReference type="Pfam" id="PF00528">
    <property type="entry name" value="BPD_transp_1"/>
    <property type="match status" value="2"/>
</dbReference>
<keyword evidence="5 8" id="KW-0812">Transmembrane</keyword>
<dbReference type="InterPro" id="IPR000515">
    <property type="entry name" value="MetI-like"/>
</dbReference>
<dbReference type="InterPro" id="IPR035906">
    <property type="entry name" value="MetI-like_sf"/>
</dbReference>
<evidence type="ECO:0000313" key="10">
    <source>
        <dbReference type="EMBL" id="HCO69852.1"/>
    </source>
</evidence>
<dbReference type="Gene3D" id="1.10.3720.10">
    <property type="entry name" value="MetI-like"/>
    <property type="match status" value="2"/>
</dbReference>
<evidence type="ECO:0000313" key="14">
    <source>
        <dbReference type="Proteomes" id="UP000055014"/>
    </source>
</evidence>